<name>A0A2K3D111_CHLRE</name>
<evidence type="ECO:0000313" key="2">
    <source>
        <dbReference type="Proteomes" id="UP000006906"/>
    </source>
</evidence>
<dbReference type="PANTHER" id="PTHR34859">
    <property type="entry name" value="UNNAMED PRODUCT"/>
    <property type="match status" value="1"/>
</dbReference>
<gene>
    <name evidence="1" type="ORF">CHLRE_13g590225v5</name>
</gene>
<dbReference type="EMBL" id="CM008974">
    <property type="protein sequence ID" value="PNW74222.1"/>
    <property type="molecule type" value="Genomic_DNA"/>
</dbReference>
<reference evidence="1" key="2">
    <citation type="submission" date="2017-07" db="EMBL/GenBank/DDBJ databases">
        <title>WGS assembly of Chlamydomonas reinhardtii.</title>
        <authorList>
            <consortium name="Chlamydomonas Annotation Team"/>
            <consortium name="JGI Annotation Team"/>
            <person name="Merchant S.S."/>
            <person name="Prochnik S.E."/>
            <person name="Vallon O."/>
            <person name="Harris E.H."/>
            <person name="Karpowicz S.J."/>
            <person name="Witman G.B."/>
            <person name="Terry A."/>
            <person name="Salamov A."/>
            <person name="Fritz-Laylin L.K."/>
            <person name="Marechal-Drouard L."/>
            <person name="Marshall W.F."/>
            <person name="Qu L.H."/>
            <person name="Nelson D.R."/>
            <person name="Sanderfoot A.A."/>
            <person name="Spalding M.H."/>
            <person name="Kapitonov V.V."/>
            <person name="Ren Q."/>
            <person name="Ferris P."/>
            <person name="Lindquist E."/>
            <person name="Shapiro H."/>
            <person name="Lucas S.M."/>
            <person name="Grimwood J."/>
            <person name="Schmutz J."/>
            <person name="Grigoriev I.V."/>
            <person name="Rokhsar D.S."/>
        </authorList>
    </citation>
    <scope>NUCLEOTIDE SEQUENCE</scope>
    <source>
        <strain evidence="1">CC-503 cw92 mt+</strain>
    </source>
</reference>
<protein>
    <submittedName>
        <fullName evidence="1">Uncharacterized protein</fullName>
    </submittedName>
</protein>
<dbReference type="Gramene" id="PNW74222">
    <property type="protein sequence ID" value="PNW74222"/>
    <property type="gene ID" value="CHLRE_13g590225v5"/>
</dbReference>
<dbReference type="GeneID" id="66056065"/>
<reference evidence="1 2" key="1">
    <citation type="journal article" date="2007" name="Science">
        <title>The Chlamydomonas genome reveals the evolution of key animal and plant functions.</title>
        <authorList>
            <person name="Merchant S.S."/>
            <person name="Prochnik S.E."/>
            <person name="Vallon O."/>
            <person name="Harris E.H."/>
            <person name="Karpowicz S.J."/>
            <person name="Witman G.B."/>
            <person name="Terry A."/>
            <person name="Salamov A."/>
            <person name="Fritz-Laylin L.K."/>
            <person name="Marechal-Drouard L."/>
            <person name="Marshall W.F."/>
            <person name="Qu L.H."/>
            <person name="Nelson D.R."/>
            <person name="Sanderfoot A.A."/>
            <person name="Spalding M.H."/>
            <person name="Kapitonov V.V."/>
            <person name="Ren Q."/>
            <person name="Ferris P."/>
            <person name="Lindquist E."/>
            <person name="Shapiro H."/>
            <person name="Lucas S.M."/>
            <person name="Grimwood J."/>
            <person name="Schmutz J."/>
            <person name="Cardol P."/>
            <person name="Cerutti H."/>
            <person name="Chanfreau G."/>
            <person name="Chen C.L."/>
            <person name="Cognat V."/>
            <person name="Croft M.T."/>
            <person name="Dent R."/>
            <person name="Dutcher S."/>
            <person name="Fernandez E."/>
            <person name="Fukuzawa H."/>
            <person name="Gonzalez-Ballester D."/>
            <person name="Gonzalez-Halphen D."/>
            <person name="Hallmann A."/>
            <person name="Hanikenne M."/>
            <person name="Hippler M."/>
            <person name="Inwood W."/>
            <person name="Jabbari K."/>
            <person name="Kalanon M."/>
            <person name="Kuras R."/>
            <person name="Lefebvre P.A."/>
            <person name="Lemaire S.D."/>
            <person name="Lobanov A.V."/>
            <person name="Lohr M."/>
            <person name="Manuell A."/>
            <person name="Meier I."/>
            <person name="Mets L."/>
            <person name="Mittag M."/>
            <person name="Mittelmeier T."/>
            <person name="Moroney J.V."/>
            <person name="Moseley J."/>
            <person name="Napoli C."/>
            <person name="Nedelcu A.M."/>
            <person name="Niyogi K."/>
            <person name="Novoselov S.V."/>
            <person name="Paulsen I.T."/>
            <person name="Pazour G."/>
            <person name="Purton S."/>
            <person name="Ral J.P."/>
            <person name="Riano-Pachon D.M."/>
            <person name="Riekhof W."/>
            <person name="Rymarquis L."/>
            <person name="Schroda M."/>
            <person name="Stern D."/>
            <person name="Umen J."/>
            <person name="Willows R."/>
            <person name="Wilson N."/>
            <person name="Zimmer S.L."/>
            <person name="Allmer J."/>
            <person name="Balk J."/>
            <person name="Bisova K."/>
            <person name="Chen C.J."/>
            <person name="Elias M."/>
            <person name="Gendler K."/>
            <person name="Hauser C."/>
            <person name="Lamb M.R."/>
            <person name="Ledford H."/>
            <person name="Long J.C."/>
            <person name="Minagawa J."/>
            <person name="Page M.D."/>
            <person name="Pan J."/>
            <person name="Pootakham W."/>
            <person name="Roje S."/>
            <person name="Rose A."/>
            <person name="Stahlberg E."/>
            <person name="Terauchi A.M."/>
            <person name="Yang P."/>
            <person name="Ball S."/>
            <person name="Bowler C."/>
            <person name="Dieckmann C.L."/>
            <person name="Gladyshev V.N."/>
            <person name="Green P."/>
            <person name="Jorgensen R."/>
            <person name="Mayfield S."/>
            <person name="Mueller-Roeber B."/>
            <person name="Rajamani S."/>
            <person name="Sayre R.T."/>
            <person name="Brokstein P."/>
            <person name="Dubchak I."/>
            <person name="Goodstein D."/>
            <person name="Hornick L."/>
            <person name="Huang Y.W."/>
            <person name="Jhaveri J."/>
            <person name="Luo Y."/>
            <person name="Martinez D."/>
            <person name="Ngau W.C."/>
            <person name="Otillar B."/>
            <person name="Poliakov A."/>
            <person name="Porter A."/>
            <person name="Szajkowski L."/>
            <person name="Werner G."/>
            <person name="Zhou K."/>
            <person name="Grigoriev I.V."/>
            <person name="Rokhsar D.S."/>
            <person name="Grossman A.R."/>
        </authorList>
    </citation>
    <scope>NUCLEOTIDE SEQUENCE [LARGE SCALE GENOMIC DNA]</scope>
    <source>
        <strain evidence="2">CC-503</strain>
        <strain evidence="1">CC-503 cw92 mt+</strain>
    </source>
</reference>
<evidence type="ECO:0000313" key="1">
    <source>
        <dbReference type="EMBL" id="PNW74223.1"/>
    </source>
</evidence>
<dbReference type="AlphaFoldDB" id="A0A2K3D111"/>
<dbReference type="Proteomes" id="UP000006906">
    <property type="component" value="Chromosome 13"/>
</dbReference>
<dbReference type="EMBL" id="CM008974">
    <property type="protein sequence ID" value="PNW74223.1"/>
    <property type="molecule type" value="Genomic_DNA"/>
</dbReference>
<dbReference type="OrthoDB" id="71572at2759"/>
<dbReference type="Gramene" id="PNW74223">
    <property type="protein sequence ID" value="PNW74223"/>
    <property type="gene ID" value="CHLRE_13g590225v5"/>
</dbReference>
<proteinExistence type="predicted"/>
<organism evidence="1 2">
    <name type="scientific">Chlamydomonas reinhardtii</name>
    <name type="common">Chlamydomonas smithii</name>
    <dbReference type="NCBI Taxonomy" id="3055"/>
    <lineage>
        <taxon>Eukaryota</taxon>
        <taxon>Viridiplantae</taxon>
        <taxon>Chlorophyta</taxon>
        <taxon>core chlorophytes</taxon>
        <taxon>Chlorophyceae</taxon>
        <taxon>CS clade</taxon>
        <taxon>Chlamydomonadales</taxon>
        <taxon>Chlamydomonadaceae</taxon>
        <taxon>Chlamydomonas</taxon>
    </lineage>
</organism>
<sequence length="350" mass="37662">MRLSFLEPTDITFSMGATVAYDTTAPPPGVSFGLRASVSAAPGAPFRIVGFPWISINYIGASVALTPTGVVPFVLLRSFDFEASGSILDVAITVAVTFDQPKGDFGILFTLANLDLQRMLNAIGVNANLGPFNVVVSNAAFSFARQDVRTMSNTVIPAGLRIKANLVWLTIPFSFETVVSTDGFILDVSASQVTSAPIFQGVFNAVQSVLDTLSINVKIRDLFQLNYVRMYLVMRKSQVAFKFSLQAVVLGVTININDVGFDITKPGEFFTNLLKEEVLKPLTAACTKNTIPRGSSPIDSCPAGQEKQGALCYPLCPTDWQYGSYGKLSICYQNCPPGYRDDGVDGTGLT</sequence>
<keyword evidence="2" id="KW-1185">Reference proteome</keyword>
<dbReference type="PANTHER" id="PTHR34859:SF2">
    <property type="entry name" value="LYSM DOMAIN-CONTAINING PROTEIN"/>
    <property type="match status" value="1"/>
</dbReference>
<dbReference type="RefSeq" id="XP_042917721.1">
    <property type="nucleotide sequence ID" value="XM_043069744.1"/>
</dbReference>
<dbReference type="RefSeq" id="XP_042917720.1">
    <property type="nucleotide sequence ID" value="XM_043069745.1"/>
</dbReference>
<dbReference type="KEGG" id="cre:CHLRE_13g590225v5"/>
<accession>A0A2K3D111</accession>